<evidence type="ECO:0000313" key="2">
    <source>
        <dbReference type="Proteomes" id="UP001055811"/>
    </source>
</evidence>
<dbReference type="EMBL" id="CM042015">
    <property type="protein sequence ID" value="KAI3709416.1"/>
    <property type="molecule type" value="Genomic_DNA"/>
</dbReference>
<protein>
    <submittedName>
        <fullName evidence="1">Uncharacterized protein</fullName>
    </submittedName>
</protein>
<reference evidence="2" key="1">
    <citation type="journal article" date="2022" name="Mol. Ecol. Resour.">
        <title>The genomes of chicory, endive, great burdock and yacon provide insights into Asteraceae palaeo-polyploidization history and plant inulin production.</title>
        <authorList>
            <person name="Fan W."/>
            <person name="Wang S."/>
            <person name="Wang H."/>
            <person name="Wang A."/>
            <person name="Jiang F."/>
            <person name="Liu H."/>
            <person name="Zhao H."/>
            <person name="Xu D."/>
            <person name="Zhang Y."/>
        </authorList>
    </citation>
    <scope>NUCLEOTIDE SEQUENCE [LARGE SCALE GENOMIC DNA]</scope>
    <source>
        <strain evidence="2">cv. Punajuju</strain>
    </source>
</reference>
<accession>A0ACB9AHH6</accession>
<organism evidence="1 2">
    <name type="scientific">Cichorium intybus</name>
    <name type="common">Chicory</name>
    <dbReference type="NCBI Taxonomy" id="13427"/>
    <lineage>
        <taxon>Eukaryota</taxon>
        <taxon>Viridiplantae</taxon>
        <taxon>Streptophyta</taxon>
        <taxon>Embryophyta</taxon>
        <taxon>Tracheophyta</taxon>
        <taxon>Spermatophyta</taxon>
        <taxon>Magnoliopsida</taxon>
        <taxon>eudicotyledons</taxon>
        <taxon>Gunneridae</taxon>
        <taxon>Pentapetalae</taxon>
        <taxon>asterids</taxon>
        <taxon>campanulids</taxon>
        <taxon>Asterales</taxon>
        <taxon>Asteraceae</taxon>
        <taxon>Cichorioideae</taxon>
        <taxon>Cichorieae</taxon>
        <taxon>Cichoriinae</taxon>
        <taxon>Cichorium</taxon>
    </lineage>
</organism>
<comment type="caution">
    <text evidence="1">The sequence shown here is derived from an EMBL/GenBank/DDBJ whole genome shotgun (WGS) entry which is preliminary data.</text>
</comment>
<keyword evidence="2" id="KW-1185">Reference proteome</keyword>
<sequence length="100" mass="11083">METNVTQWATPIHPMVSISNTLLFLFLFVIYKDPYHLLSPKSQQTPNSIVQFDFSGSSPIFHLSLSSQLSLSSTNPSLDLDFADLDRCFAATAAVIGLQF</sequence>
<dbReference type="Proteomes" id="UP001055811">
    <property type="component" value="Linkage Group LG07"/>
</dbReference>
<gene>
    <name evidence="1" type="ORF">L2E82_39178</name>
</gene>
<name>A0ACB9AHH6_CICIN</name>
<proteinExistence type="predicted"/>
<reference evidence="1 2" key="2">
    <citation type="journal article" date="2022" name="Mol. Ecol. Resour.">
        <title>The genomes of chicory, endive, great burdock and yacon provide insights into Asteraceae paleo-polyploidization history and plant inulin production.</title>
        <authorList>
            <person name="Fan W."/>
            <person name="Wang S."/>
            <person name="Wang H."/>
            <person name="Wang A."/>
            <person name="Jiang F."/>
            <person name="Liu H."/>
            <person name="Zhao H."/>
            <person name="Xu D."/>
            <person name="Zhang Y."/>
        </authorList>
    </citation>
    <scope>NUCLEOTIDE SEQUENCE [LARGE SCALE GENOMIC DNA]</scope>
    <source>
        <strain evidence="2">cv. Punajuju</strain>
        <tissue evidence="1">Leaves</tissue>
    </source>
</reference>
<evidence type="ECO:0000313" key="1">
    <source>
        <dbReference type="EMBL" id="KAI3709416.1"/>
    </source>
</evidence>